<feature type="compositionally biased region" description="Polar residues" evidence="1">
    <location>
        <begin position="1019"/>
        <end position="1057"/>
    </location>
</feature>
<feature type="compositionally biased region" description="Polar residues" evidence="1">
    <location>
        <begin position="1361"/>
        <end position="1375"/>
    </location>
</feature>
<feature type="region of interest" description="Disordered" evidence="1">
    <location>
        <begin position="27"/>
        <end position="64"/>
    </location>
</feature>
<feature type="compositionally biased region" description="Basic residues" evidence="1">
    <location>
        <begin position="1481"/>
        <end position="1491"/>
    </location>
</feature>
<feature type="compositionally biased region" description="Pro residues" evidence="1">
    <location>
        <begin position="676"/>
        <end position="688"/>
    </location>
</feature>
<feature type="region of interest" description="Disordered" evidence="1">
    <location>
        <begin position="1019"/>
        <end position="1060"/>
    </location>
</feature>
<feature type="compositionally biased region" description="Polar residues" evidence="1">
    <location>
        <begin position="1406"/>
        <end position="1415"/>
    </location>
</feature>
<dbReference type="Proteomes" id="UP000198287">
    <property type="component" value="Unassembled WGS sequence"/>
</dbReference>
<evidence type="ECO:0000256" key="1">
    <source>
        <dbReference type="SAM" id="MobiDB-lite"/>
    </source>
</evidence>
<feature type="region of interest" description="Disordered" evidence="1">
    <location>
        <begin position="584"/>
        <end position="605"/>
    </location>
</feature>
<gene>
    <name evidence="2" type="ORF">Fcan01_08914</name>
</gene>
<feature type="region of interest" description="Disordered" evidence="1">
    <location>
        <begin position="1405"/>
        <end position="1425"/>
    </location>
</feature>
<feature type="compositionally biased region" description="Polar residues" evidence="1">
    <location>
        <begin position="43"/>
        <end position="52"/>
    </location>
</feature>
<feature type="compositionally biased region" description="Polar residues" evidence="1">
    <location>
        <begin position="297"/>
        <end position="309"/>
    </location>
</feature>
<comment type="caution">
    <text evidence="2">The sequence shown here is derived from an EMBL/GenBank/DDBJ whole genome shotgun (WGS) entry which is preliminary data.</text>
</comment>
<sequence>MWLFGVGRKQDSSTSQPVQRQICIRTRDGIDEQGEPVTLSGGPMTTGSNGHVTTTTTTSTTSRFASSFRQSLNNSFSGLFRGGDTSSAGGRRGTGTSSFVGDDESEVDGNVNGRNVNGGGDEDDDNQEEEDNSDSDSKSTSSSLSGTKYSGGNRGGNNGRSANRSYLSFNREPLDVRTWSNVTSPGFTSRVVQQANGNGIEDVASHNLRTFTGGNPIISRASLARSPNLSLRLGQLPISTSPKRRTSAMINFPSPNRSSFSYNRFSRVHKRDMNGPGTIFVKLAPVDLKSLPVAPIQNSGIYPNNNSYDQQQQQQQQQHSSHGPSRAGNSGGMGIRAGGGSGSPSTPTSPGLGGSPLAQRFGRLGWRNKYPGPQSTGYIPMSPTNSNILDNYNRKRGRDLDTSVNSSQTTDLINRVGPSNSTPKSSLTSPEDQKKFIKRVKYVTEQDIRHHSNRPLNYDAYHDSPSGSDPMTSKSILEQMNQTEKRFFPDVSPITSAAKRTKLSSIPTSGIRKRKVMGENGISIVELEDDEVAQDPKSKTGKFCHCNECYAEAAGISMLNNNNSLVASPPRPSPTLLPKKTVTFEASTSSKMNTSSSCDKGTGTDMEMTTPEIIIRMATQHTLITKEKYDYDRIKRIERFKRILGLEPTKPPAENDQKPVEQQSVDVMDGNKNKTAPPPTIEVIPPTPATSTFALPQPKVTEVTNALTSTTSSNDSAPSSTNANVSEAPKVTFGAVNIIPASNSVVETSTDVKPIQFTQPKVETTTTELPIKTEGTQGFNFGSPATTTTAASQQSTIPTFSSSAPTSAITFGGFSSTPTATTTSAPAPTFGGFSSPATTTSAPPAYGSTTTTAVFGSGTGSGFGVAAAPTTTTTASSGFGSTNAVPILTFGNNNQIQTTSAAPAATTTTSGFNFGQSTTTTTTTSAPSSSIFSLGGGGQTSAAPSNIFGSLTPASTSSNNISGFGSSTQSVPTFGLSASTTPFGGVTSTTTAAPTFGSSAATTGFGAVAPQAAATPFQFGQAQSQPAPSTGFNFGSTGAQQPGTFQFGSTPQTSDQQPADGAAGIKIVPLPKLELIAPTPTTSTSAFSFSQPQVSSTTVSSTNNNELASLTNGAPKITFGATSGFPTFGSVSGTTADSSEAKPFQFQAKPDAATTEQPIKNGIMGGFNFGSQTTTTAAPQFTTPSIFGSTPAATNNNAPTFGGFSSAAPTTSAPPTFGSTTPMFGSGGGSIFGSTAPTASINPSSSVFGSNNNTSTSAFGASTNAPPLFAFGNNNQIQTTSAPTTGGFNFGQSATTTTTSAPSSSIFSLGGQQHNNNTPSNIFGNLTPSSTNSTTNNNSISAFGSSTPAFGLSAASSPISQPFGSGGNMTSPTPTFGSPAAANSSFGFGAAPQAPQAAAPFQFGQTQSQPASNGGFNFGSVAGTAGTQQPPVFQFGGAPQTAGAGLAGGFNFASQAASTTPMGAPSPGGNMFSLGQATAQPRRRPVQRRYR</sequence>
<feature type="region of interest" description="Disordered" evidence="1">
    <location>
        <begin position="297"/>
        <end position="433"/>
    </location>
</feature>
<feature type="compositionally biased region" description="Acidic residues" evidence="1">
    <location>
        <begin position="120"/>
        <end position="134"/>
    </location>
</feature>
<accession>A0A226EGU1</accession>
<feature type="compositionally biased region" description="Low complexity" evidence="1">
    <location>
        <begin position="587"/>
        <end position="597"/>
    </location>
</feature>
<feature type="compositionally biased region" description="Gly residues" evidence="1">
    <location>
        <begin position="329"/>
        <end position="342"/>
    </location>
</feature>
<dbReference type="OMA" id="MGENGIS"/>
<organism evidence="2 3">
    <name type="scientific">Folsomia candida</name>
    <name type="common">Springtail</name>
    <dbReference type="NCBI Taxonomy" id="158441"/>
    <lineage>
        <taxon>Eukaryota</taxon>
        <taxon>Metazoa</taxon>
        <taxon>Ecdysozoa</taxon>
        <taxon>Arthropoda</taxon>
        <taxon>Hexapoda</taxon>
        <taxon>Collembola</taxon>
        <taxon>Entomobryomorpha</taxon>
        <taxon>Isotomoidea</taxon>
        <taxon>Isotomidae</taxon>
        <taxon>Proisotominae</taxon>
        <taxon>Folsomia</taxon>
    </lineage>
</organism>
<feature type="compositionally biased region" description="Polar residues" evidence="1">
    <location>
        <begin position="402"/>
        <end position="430"/>
    </location>
</feature>
<reference evidence="2 3" key="1">
    <citation type="submission" date="2015-12" db="EMBL/GenBank/DDBJ databases">
        <title>The genome of Folsomia candida.</title>
        <authorList>
            <person name="Faddeeva A."/>
            <person name="Derks M.F."/>
            <person name="Anvar Y."/>
            <person name="Smit S."/>
            <person name="Van Straalen N."/>
            <person name="Roelofs D."/>
        </authorList>
    </citation>
    <scope>NUCLEOTIDE SEQUENCE [LARGE SCALE GENOMIC DNA]</scope>
    <source>
        <strain evidence="2 3">VU population</strain>
        <tissue evidence="2">Whole body</tissue>
    </source>
</reference>
<keyword evidence="3" id="KW-1185">Reference proteome</keyword>
<dbReference type="STRING" id="158441.A0A226EGU1"/>
<feature type="region of interest" description="Disordered" evidence="1">
    <location>
        <begin position="1456"/>
        <end position="1491"/>
    </location>
</feature>
<feature type="compositionally biased region" description="Low complexity" evidence="1">
    <location>
        <begin position="82"/>
        <end position="98"/>
    </location>
</feature>
<feature type="region of interest" description="Disordered" evidence="1">
    <location>
        <begin position="1361"/>
        <end position="1381"/>
    </location>
</feature>
<proteinExistence type="predicted"/>
<feature type="compositionally biased region" description="Polar residues" evidence="1">
    <location>
        <begin position="373"/>
        <end position="390"/>
    </location>
</feature>
<feature type="region of interest" description="Disordered" evidence="1">
    <location>
        <begin position="668"/>
        <end position="694"/>
    </location>
</feature>
<dbReference type="OrthoDB" id="8299501at2759"/>
<feature type="compositionally biased region" description="Low complexity" evidence="1">
    <location>
        <begin position="53"/>
        <end position="62"/>
    </location>
</feature>
<feature type="region of interest" description="Disordered" evidence="1">
    <location>
        <begin position="1174"/>
        <end position="1194"/>
    </location>
</feature>
<evidence type="ECO:0000313" key="2">
    <source>
        <dbReference type="EMBL" id="OXA55886.1"/>
    </source>
</evidence>
<protein>
    <submittedName>
        <fullName evidence="2">Uncharacterized protein</fullName>
    </submittedName>
</protein>
<feature type="compositionally biased region" description="Low complexity" evidence="1">
    <location>
        <begin position="1174"/>
        <end position="1185"/>
    </location>
</feature>
<feature type="region of interest" description="Disordered" evidence="1">
    <location>
        <begin position="79"/>
        <end position="165"/>
    </location>
</feature>
<name>A0A226EGU1_FOLCA</name>
<dbReference type="EMBL" id="LNIX01000004">
    <property type="protein sequence ID" value="OXA55886.1"/>
    <property type="molecule type" value="Genomic_DNA"/>
</dbReference>
<evidence type="ECO:0000313" key="3">
    <source>
        <dbReference type="Proteomes" id="UP000198287"/>
    </source>
</evidence>